<name>A0ACC0MGJ7_RHOML</name>
<comment type="caution">
    <text evidence="1">The sequence shown here is derived from an EMBL/GenBank/DDBJ whole genome shotgun (WGS) entry which is preliminary data.</text>
</comment>
<dbReference type="EMBL" id="CM046396">
    <property type="protein sequence ID" value="KAI8539719.1"/>
    <property type="molecule type" value="Genomic_DNA"/>
</dbReference>
<organism evidence="1 2">
    <name type="scientific">Rhododendron molle</name>
    <name type="common">Chinese azalea</name>
    <name type="synonym">Azalea mollis</name>
    <dbReference type="NCBI Taxonomy" id="49168"/>
    <lineage>
        <taxon>Eukaryota</taxon>
        <taxon>Viridiplantae</taxon>
        <taxon>Streptophyta</taxon>
        <taxon>Embryophyta</taxon>
        <taxon>Tracheophyta</taxon>
        <taxon>Spermatophyta</taxon>
        <taxon>Magnoliopsida</taxon>
        <taxon>eudicotyledons</taxon>
        <taxon>Gunneridae</taxon>
        <taxon>Pentapetalae</taxon>
        <taxon>asterids</taxon>
        <taxon>Ericales</taxon>
        <taxon>Ericaceae</taxon>
        <taxon>Ericoideae</taxon>
        <taxon>Rhodoreae</taxon>
        <taxon>Rhododendron</taxon>
    </lineage>
</organism>
<protein>
    <submittedName>
        <fullName evidence="1">Uncharacterized protein</fullName>
    </submittedName>
</protein>
<evidence type="ECO:0000313" key="1">
    <source>
        <dbReference type="EMBL" id="KAI8539719.1"/>
    </source>
</evidence>
<sequence>MACMSPTDTVTSYNTFGTSEYWDKLVFQCLGYGMKEIPLTVRLKSELVIGIFTRRTQVCSLFFFLFLNTRMVALIFKSHFTIIVGLNEEAGNDSLSMSSLSLLINLHKGCYELCGYIWLFICYSIVMKNSVTRFLICLAFEQKTGPYIVWVAFHGMLANIQSSTSTEARYFASLVPLANCLRLVTYGLSLATDEGLIKSVTREGKPAELLRGPLYYVLILVMCVLVFWRESPVGVISLAMMCGGDGVADIMGRKFGSVKIPYNKNKSWAGSISMFIFGFLISMGRHTHEEKEEIIRYNKVPQSEWAIPWSHHNLSTKEAAFFATGTFRPHPIHPFVDLSGRRHRVGKLEGKKVVYVRCGVNAVAAAQQMLDLFDVTGVVHFGIAGNTNDSMSIGDVSIPEKVAHTGIWNWLVRIFCSRAENVKFIGRTGFPRSV</sequence>
<gene>
    <name evidence="1" type="ORF">RHMOL_Rhmol09G0204600</name>
</gene>
<keyword evidence="2" id="KW-1185">Reference proteome</keyword>
<proteinExistence type="predicted"/>
<dbReference type="Proteomes" id="UP001062846">
    <property type="component" value="Chromosome 9"/>
</dbReference>
<evidence type="ECO:0000313" key="2">
    <source>
        <dbReference type="Proteomes" id="UP001062846"/>
    </source>
</evidence>
<reference evidence="1" key="1">
    <citation type="submission" date="2022-02" db="EMBL/GenBank/DDBJ databases">
        <title>Plant Genome Project.</title>
        <authorList>
            <person name="Zhang R.-G."/>
        </authorList>
    </citation>
    <scope>NUCLEOTIDE SEQUENCE</scope>
    <source>
        <strain evidence="1">AT1</strain>
    </source>
</reference>
<accession>A0ACC0MGJ7</accession>